<dbReference type="GO" id="GO:0005634">
    <property type="term" value="C:nucleus"/>
    <property type="evidence" value="ECO:0007669"/>
    <property type="project" value="UniProtKB-SubCell"/>
</dbReference>
<dbReference type="AlphaFoldDB" id="A0AAU9IYY9"/>
<evidence type="ECO:0000256" key="5">
    <source>
        <dbReference type="ARBA" id="ARBA00023163"/>
    </source>
</evidence>
<dbReference type="PROSITE" id="PS50217">
    <property type="entry name" value="BZIP"/>
    <property type="match status" value="1"/>
</dbReference>
<comment type="subcellular location">
    <subcellularLocation>
        <location evidence="1">Nucleus</location>
    </subcellularLocation>
</comment>
<keyword evidence="10" id="KW-1185">Reference proteome</keyword>
<dbReference type="Proteomes" id="UP001162131">
    <property type="component" value="Unassembled WGS sequence"/>
</dbReference>
<evidence type="ECO:0000256" key="6">
    <source>
        <dbReference type="ARBA" id="ARBA00023242"/>
    </source>
</evidence>
<keyword evidence="6" id="KW-0539">Nucleus</keyword>
<dbReference type="SMART" id="SM00338">
    <property type="entry name" value="BRLZ"/>
    <property type="match status" value="1"/>
</dbReference>
<dbReference type="Gene3D" id="1.20.5.170">
    <property type="match status" value="1"/>
</dbReference>
<dbReference type="EMBL" id="CAJZBQ010000016">
    <property type="protein sequence ID" value="CAG9316515.1"/>
    <property type="molecule type" value="Genomic_DNA"/>
</dbReference>
<evidence type="ECO:0000313" key="9">
    <source>
        <dbReference type="EMBL" id="CAG9316515.1"/>
    </source>
</evidence>
<evidence type="ECO:0000256" key="1">
    <source>
        <dbReference type="ARBA" id="ARBA00004123"/>
    </source>
</evidence>
<feature type="domain" description="BZIP" evidence="8">
    <location>
        <begin position="53"/>
        <end position="99"/>
    </location>
</feature>
<dbReference type="GO" id="GO:0003677">
    <property type="term" value="F:DNA binding"/>
    <property type="evidence" value="ECO:0007669"/>
    <property type="project" value="UniProtKB-KW"/>
</dbReference>
<gene>
    <name evidence="9" type="ORF">BSTOLATCC_MIC16625</name>
</gene>
<dbReference type="SUPFAM" id="SSF57959">
    <property type="entry name" value="Leucine zipper domain"/>
    <property type="match status" value="1"/>
</dbReference>
<dbReference type="InterPro" id="IPR004827">
    <property type="entry name" value="bZIP"/>
</dbReference>
<dbReference type="GO" id="GO:0000981">
    <property type="term" value="F:DNA-binding transcription factor activity, RNA polymerase II-specific"/>
    <property type="evidence" value="ECO:0007669"/>
    <property type="project" value="InterPro"/>
</dbReference>
<evidence type="ECO:0000256" key="2">
    <source>
        <dbReference type="ARBA" id="ARBA00007163"/>
    </source>
</evidence>
<dbReference type="PROSITE" id="PS00036">
    <property type="entry name" value="BZIP_BASIC"/>
    <property type="match status" value="1"/>
</dbReference>
<dbReference type="Pfam" id="PF07716">
    <property type="entry name" value="bZIP_2"/>
    <property type="match status" value="1"/>
</dbReference>
<dbReference type="InterPro" id="IPR044280">
    <property type="entry name" value="Hac1/HY5"/>
</dbReference>
<dbReference type="PANTHER" id="PTHR46714:SF6">
    <property type="entry name" value="TRANSCRIPTIONAL ACTIVATOR HAC1"/>
    <property type="match status" value="1"/>
</dbReference>
<evidence type="ECO:0000256" key="4">
    <source>
        <dbReference type="ARBA" id="ARBA00023125"/>
    </source>
</evidence>
<keyword evidence="4" id="KW-0238">DNA-binding</keyword>
<sequence length="284" mass="33222">MSNEWKMEWDLDSHLLEEDIFASFLNTQEPIYELIQHFEPPKEDEDGNEDDPESKRIKRLAKNRVSARNTRKKKKQNLQYLESRVASLTEEVDSLRQEVCEEGDEKVNDQMSQQYRSDKQSMFNQLNNLLLSGSHDEQIKDILETLRIKMGANGVERQGYIEYVMHQIADISLPGQLKTLLNMCADKDMSSSLFWDQSLDTTVLTPEQKENIETHLQKITKKKEAYDRCINNLKRIRKCLLRRTGHLQNIIDYISSMLTPRQIAALLVRLNSSDELLDPFENDE</sequence>
<organism evidence="9 10">
    <name type="scientific">Blepharisma stoltei</name>
    <dbReference type="NCBI Taxonomy" id="1481888"/>
    <lineage>
        <taxon>Eukaryota</taxon>
        <taxon>Sar</taxon>
        <taxon>Alveolata</taxon>
        <taxon>Ciliophora</taxon>
        <taxon>Postciliodesmatophora</taxon>
        <taxon>Heterotrichea</taxon>
        <taxon>Heterotrichida</taxon>
        <taxon>Blepharismidae</taxon>
        <taxon>Blepharisma</taxon>
    </lineage>
</organism>
<evidence type="ECO:0000256" key="3">
    <source>
        <dbReference type="ARBA" id="ARBA00023015"/>
    </source>
</evidence>
<dbReference type="GO" id="GO:0045944">
    <property type="term" value="P:positive regulation of transcription by RNA polymerase II"/>
    <property type="evidence" value="ECO:0007669"/>
    <property type="project" value="InterPro"/>
</dbReference>
<keyword evidence="7" id="KW-0175">Coiled coil</keyword>
<feature type="coiled-coil region" evidence="7">
    <location>
        <begin position="57"/>
        <end position="98"/>
    </location>
</feature>
<evidence type="ECO:0000256" key="7">
    <source>
        <dbReference type="SAM" id="Coils"/>
    </source>
</evidence>
<proteinExistence type="inferred from homology"/>
<evidence type="ECO:0000259" key="8">
    <source>
        <dbReference type="PROSITE" id="PS50217"/>
    </source>
</evidence>
<protein>
    <recommendedName>
        <fullName evidence="8">BZIP domain-containing protein</fullName>
    </recommendedName>
</protein>
<keyword evidence="5" id="KW-0804">Transcription</keyword>
<dbReference type="InterPro" id="IPR046347">
    <property type="entry name" value="bZIP_sf"/>
</dbReference>
<evidence type="ECO:0000313" key="10">
    <source>
        <dbReference type="Proteomes" id="UP001162131"/>
    </source>
</evidence>
<keyword evidence="3" id="KW-0805">Transcription regulation</keyword>
<reference evidence="9" key="1">
    <citation type="submission" date="2021-09" db="EMBL/GenBank/DDBJ databases">
        <authorList>
            <consortium name="AG Swart"/>
            <person name="Singh M."/>
            <person name="Singh A."/>
            <person name="Seah K."/>
            <person name="Emmerich C."/>
        </authorList>
    </citation>
    <scope>NUCLEOTIDE SEQUENCE</scope>
    <source>
        <strain evidence="9">ATCC30299</strain>
    </source>
</reference>
<name>A0AAU9IYY9_9CILI</name>
<accession>A0AAU9IYY9</accession>
<comment type="similarity">
    <text evidence="2">Belongs to the bZIP family.</text>
</comment>
<comment type="caution">
    <text evidence="9">The sequence shown here is derived from an EMBL/GenBank/DDBJ whole genome shotgun (WGS) entry which is preliminary data.</text>
</comment>
<dbReference type="PANTHER" id="PTHR46714">
    <property type="entry name" value="TRANSCRIPTIONAL ACTIVATOR HAC1"/>
    <property type="match status" value="1"/>
</dbReference>